<comment type="cofactor">
    <cofactor evidence="2">
        <name>Zn(2+)</name>
        <dbReference type="ChEBI" id="CHEBI:29105"/>
    </cofactor>
</comment>
<protein>
    <recommendedName>
        <fullName evidence="4">L-ribulose-5-phosphate 4-epimerase</fullName>
        <ecNumber evidence="4">5.1.3.4</ecNumber>
    </recommendedName>
</protein>
<evidence type="ECO:0000256" key="2">
    <source>
        <dbReference type="ARBA" id="ARBA00001947"/>
    </source>
</evidence>
<comment type="catalytic activity">
    <reaction evidence="1">
        <text>L-ribulose 5-phosphate = D-xylulose 5-phosphate</text>
        <dbReference type="Rhea" id="RHEA:22368"/>
        <dbReference type="ChEBI" id="CHEBI:57737"/>
        <dbReference type="ChEBI" id="CHEBI:58226"/>
        <dbReference type="EC" id="5.1.3.4"/>
    </reaction>
</comment>
<organism evidence="8 9">
    <name type="scientific">Pelosinus propionicus DSM 13327</name>
    <dbReference type="NCBI Taxonomy" id="1123291"/>
    <lineage>
        <taxon>Bacteria</taxon>
        <taxon>Bacillati</taxon>
        <taxon>Bacillota</taxon>
        <taxon>Negativicutes</taxon>
        <taxon>Selenomonadales</taxon>
        <taxon>Sporomusaceae</taxon>
        <taxon>Pelosinus</taxon>
    </lineage>
</organism>
<dbReference type="InterPro" id="IPR050197">
    <property type="entry name" value="Aldolase_class_II_sugar_metab"/>
</dbReference>
<evidence type="ECO:0000259" key="7">
    <source>
        <dbReference type="SMART" id="SM01007"/>
    </source>
</evidence>
<dbReference type="Proteomes" id="UP000199520">
    <property type="component" value="Unassembled WGS sequence"/>
</dbReference>
<dbReference type="EMBL" id="FOTS01000006">
    <property type="protein sequence ID" value="SFL48184.1"/>
    <property type="molecule type" value="Genomic_DNA"/>
</dbReference>
<dbReference type="Pfam" id="PF00596">
    <property type="entry name" value="Aldolase_II"/>
    <property type="match status" value="1"/>
</dbReference>
<dbReference type="SUPFAM" id="SSF53639">
    <property type="entry name" value="AraD/HMP-PK domain-like"/>
    <property type="match status" value="1"/>
</dbReference>
<dbReference type="SMART" id="SM01007">
    <property type="entry name" value="Aldolase_II"/>
    <property type="match status" value="1"/>
</dbReference>
<keyword evidence="6" id="KW-0862">Zinc</keyword>
<dbReference type="GO" id="GO:0016832">
    <property type="term" value="F:aldehyde-lyase activity"/>
    <property type="evidence" value="ECO:0007669"/>
    <property type="project" value="TreeGrafter"/>
</dbReference>
<dbReference type="OrthoDB" id="9794581at2"/>
<name>A0A1I4I1Q9_9FIRM</name>
<reference evidence="9" key="1">
    <citation type="submission" date="2016-10" db="EMBL/GenBank/DDBJ databases">
        <authorList>
            <person name="Varghese N."/>
            <person name="Submissions S."/>
        </authorList>
    </citation>
    <scope>NUCLEOTIDE SEQUENCE [LARGE SCALE GENOMIC DNA]</scope>
    <source>
        <strain evidence="9">DSM 13327</strain>
    </source>
</reference>
<dbReference type="GO" id="GO:0046872">
    <property type="term" value="F:metal ion binding"/>
    <property type="evidence" value="ECO:0007669"/>
    <property type="project" value="UniProtKB-KW"/>
</dbReference>
<feature type="domain" description="Class II aldolase/adducin N-terminal" evidence="7">
    <location>
        <begin position="7"/>
        <end position="184"/>
    </location>
</feature>
<evidence type="ECO:0000256" key="5">
    <source>
        <dbReference type="ARBA" id="ARBA00022723"/>
    </source>
</evidence>
<dbReference type="InterPro" id="IPR036409">
    <property type="entry name" value="Aldolase_II/adducin_N_sf"/>
</dbReference>
<evidence type="ECO:0000256" key="3">
    <source>
        <dbReference type="ARBA" id="ARBA00010037"/>
    </source>
</evidence>
<dbReference type="PANTHER" id="PTHR22789:SF8">
    <property type="entry name" value="L-RIBULOSE-5-PHOSPHATE 4-EPIMERASE SGBE"/>
    <property type="match status" value="1"/>
</dbReference>
<evidence type="ECO:0000313" key="9">
    <source>
        <dbReference type="Proteomes" id="UP000199520"/>
    </source>
</evidence>
<keyword evidence="9" id="KW-1185">Reference proteome</keyword>
<dbReference type="GO" id="GO:0008742">
    <property type="term" value="F:L-ribulose-phosphate 4-epimerase activity"/>
    <property type="evidence" value="ECO:0007669"/>
    <property type="project" value="UniProtKB-EC"/>
</dbReference>
<dbReference type="EC" id="5.1.3.4" evidence="4"/>
<dbReference type="AlphaFoldDB" id="A0A1I4I1Q9"/>
<evidence type="ECO:0000256" key="1">
    <source>
        <dbReference type="ARBA" id="ARBA00001726"/>
    </source>
</evidence>
<proteinExistence type="inferred from homology"/>
<evidence type="ECO:0000256" key="6">
    <source>
        <dbReference type="ARBA" id="ARBA00022833"/>
    </source>
</evidence>
<gene>
    <name evidence="8" type="ORF">SAMN04490355_100634</name>
</gene>
<dbReference type="Gene3D" id="3.40.225.10">
    <property type="entry name" value="Class II aldolase/adducin N-terminal domain"/>
    <property type="match status" value="1"/>
</dbReference>
<keyword evidence="5" id="KW-0479">Metal-binding</keyword>
<dbReference type="GO" id="GO:0005829">
    <property type="term" value="C:cytosol"/>
    <property type="evidence" value="ECO:0007669"/>
    <property type="project" value="TreeGrafter"/>
</dbReference>
<dbReference type="PANTHER" id="PTHR22789">
    <property type="entry name" value="FUCULOSE PHOSPHATE ALDOLASE"/>
    <property type="match status" value="1"/>
</dbReference>
<sequence>MLEELRKEVLEAAVQLVRYGLVTLTGGNVSGRDKKSGYIAITPSGMEYEKLSTEDIVIVDSKGNMIEGKWKASVDLKDHLYIYINKPNLYGIIHTHSPYACSFAMLHQEIPCCSTTLANEVGGSVPISKYSPVGEGGIGSAVIEAIGDKNACLLANHGVIAVGISVRHALVAAVMLEDGAKVYHLAKCKGNPIPLDPSEIEKARNVFLYEYGQND</sequence>
<comment type="similarity">
    <text evidence="3">Belongs to the aldolase class II family. AraD/FucA subfamily.</text>
</comment>
<evidence type="ECO:0000313" key="8">
    <source>
        <dbReference type="EMBL" id="SFL48184.1"/>
    </source>
</evidence>
<evidence type="ECO:0000256" key="4">
    <source>
        <dbReference type="ARBA" id="ARBA00013186"/>
    </source>
</evidence>
<dbReference type="InterPro" id="IPR001303">
    <property type="entry name" value="Aldolase_II/adducin_N"/>
</dbReference>
<accession>A0A1I4I1Q9</accession>
<dbReference type="STRING" id="1123291.SAMN04490355_100634"/>
<dbReference type="GO" id="GO:0019323">
    <property type="term" value="P:pentose catabolic process"/>
    <property type="evidence" value="ECO:0007669"/>
    <property type="project" value="TreeGrafter"/>
</dbReference>